<comment type="function">
    <text evidence="2">Catalyzes the condensation of isopentenyl diphosphate (IPP) with allylic pyrophosphates generating different type of terpenoids.</text>
</comment>
<feature type="binding site" evidence="2">
    <location>
        <position position="19"/>
    </location>
    <ligand>
        <name>Mg(2+)</name>
        <dbReference type="ChEBI" id="CHEBI:18420"/>
    </ligand>
</feature>
<dbReference type="CDD" id="cd00475">
    <property type="entry name" value="Cis_IPPS"/>
    <property type="match status" value="1"/>
</dbReference>
<dbReference type="GO" id="GO:0000287">
    <property type="term" value="F:magnesium ion binding"/>
    <property type="evidence" value="ECO:0007669"/>
    <property type="project" value="UniProtKB-UniRule"/>
</dbReference>
<gene>
    <name evidence="3" type="ORF">JKP34_01005</name>
</gene>
<evidence type="ECO:0000313" key="4">
    <source>
        <dbReference type="Proteomes" id="UP000642920"/>
    </source>
</evidence>
<reference evidence="3" key="1">
    <citation type="submission" date="2021-01" db="EMBL/GenBank/DDBJ databases">
        <title>Marivirga sp. nov., isolated from intertidal surface sediments.</title>
        <authorList>
            <person name="Zhang M."/>
        </authorList>
    </citation>
    <scope>NUCLEOTIDE SEQUENCE</scope>
    <source>
        <strain evidence="3">SM1354</strain>
    </source>
</reference>
<dbReference type="AlphaFoldDB" id="A0A937DI59"/>
<feature type="binding site" evidence="2">
    <location>
        <position position="68"/>
    </location>
    <ligand>
        <name>substrate</name>
    </ligand>
</feature>
<dbReference type="PROSITE" id="PS01066">
    <property type="entry name" value="UPP_SYNTHASE"/>
    <property type="match status" value="1"/>
</dbReference>
<accession>A0A937DI59</accession>
<dbReference type="FunFam" id="3.40.1180.10:FF:000001">
    <property type="entry name" value="(2E,6E)-farnesyl-diphosphate-specific ditrans,polycis-undecaprenyl-diphosphate synthase"/>
    <property type="match status" value="1"/>
</dbReference>
<feature type="binding site" evidence="2">
    <location>
        <begin position="20"/>
        <end position="23"/>
    </location>
    <ligand>
        <name>substrate</name>
    </ligand>
</feature>
<keyword evidence="2" id="KW-0479">Metal-binding</keyword>
<comment type="caution">
    <text evidence="3">The sequence shown here is derived from an EMBL/GenBank/DDBJ whole genome shotgun (WGS) entry which is preliminary data.</text>
</comment>
<dbReference type="PANTHER" id="PTHR10291:SF0">
    <property type="entry name" value="DEHYDRODOLICHYL DIPHOSPHATE SYNTHASE 2"/>
    <property type="match status" value="1"/>
</dbReference>
<dbReference type="Pfam" id="PF01255">
    <property type="entry name" value="Prenyltransf"/>
    <property type="match status" value="1"/>
</dbReference>
<evidence type="ECO:0000256" key="2">
    <source>
        <dbReference type="HAMAP-Rule" id="MF_01139"/>
    </source>
</evidence>
<comment type="cofactor">
    <cofactor evidence="2">
        <name>Mg(2+)</name>
        <dbReference type="ChEBI" id="CHEBI:18420"/>
    </cofactor>
    <text evidence="2">Binds 2 magnesium ions per subunit.</text>
</comment>
<dbReference type="GO" id="GO:0016094">
    <property type="term" value="P:polyprenol biosynthetic process"/>
    <property type="evidence" value="ECO:0007669"/>
    <property type="project" value="TreeGrafter"/>
</dbReference>
<feature type="binding site" evidence="2">
    <location>
        <begin position="193"/>
        <end position="195"/>
    </location>
    <ligand>
        <name>substrate</name>
    </ligand>
</feature>
<dbReference type="SUPFAM" id="SSF64005">
    <property type="entry name" value="Undecaprenyl diphosphate synthase"/>
    <property type="match status" value="1"/>
</dbReference>
<feature type="binding site" evidence="2">
    <location>
        <begin position="64"/>
        <end position="66"/>
    </location>
    <ligand>
        <name>substrate</name>
    </ligand>
</feature>
<feature type="binding site" evidence="2">
    <location>
        <position position="36"/>
    </location>
    <ligand>
        <name>substrate</name>
    </ligand>
</feature>
<proteinExistence type="inferred from homology"/>
<feature type="binding site" evidence="2">
    <location>
        <position position="206"/>
    </location>
    <ligand>
        <name>Mg(2+)</name>
        <dbReference type="ChEBI" id="CHEBI:18420"/>
    </ligand>
</feature>
<dbReference type="Gene3D" id="3.40.1180.10">
    <property type="entry name" value="Decaprenyl diphosphate synthase-like"/>
    <property type="match status" value="1"/>
</dbReference>
<feature type="active site" description="Proton acceptor" evidence="2">
    <location>
        <position position="67"/>
    </location>
</feature>
<keyword evidence="4" id="KW-1185">Reference proteome</keyword>
<organism evidence="3 4">
    <name type="scientific">Marivirga atlantica</name>
    <dbReference type="NCBI Taxonomy" id="1548457"/>
    <lineage>
        <taxon>Bacteria</taxon>
        <taxon>Pseudomonadati</taxon>
        <taxon>Bacteroidota</taxon>
        <taxon>Cytophagia</taxon>
        <taxon>Cytophagales</taxon>
        <taxon>Marivirgaceae</taxon>
        <taxon>Marivirga</taxon>
    </lineage>
</organism>
<dbReference type="NCBIfam" id="TIGR00055">
    <property type="entry name" value="uppS"/>
    <property type="match status" value="1"/>
</dbReference>
<dbReference type="EMBL" id="JAERQG010000001">
    <property type="protein sequence ID" value="MBL0763806.1"/>
    <property type="molecule type" value="Genomic_DNA"/>
</dbReference>
<feature type="binding site" evidence="2">
    <location>
        <position position="24"/>
    </location>
    <ligand>
        <name>substrate</name>
    </ligand>
</feature>
<protein>
    <recommendedName>
        <fullName evidence="2">Isoprenyl transferase</fullName>
        <ecNumber evidence="2">2.5.1.-</ecNumber>
    </recommendedName>
</protein>
<dbReference type="Proteomes" id="UP000642920">
    <property type="component" value="Unassembled WGS sequence"/>
</dbReference>
<dbReference type="PANTHER" id="PTHR10291">
    <property type="entry name" value="DEHYDRODOLICHYL DIPHOSPHATE SYNTHASE FAMILY MEMBER"/>
    <property type="match status" value="1"/>
</dbReference>
<dbReference type="InterPro" id="IPR018520">
    <property type="entry name" value="UPP_synth-like_CS"/>
</dbReference>
<evidence type="ECO:0000256" key="1">
    <source>
        <dbReference type="ARBA" id="ARBA00022679"/>
    </source>
</evidence>
<dbReference type="InterPro" id="IPR001441">
    <property type="entry name" value="UPP_synth-like"/>
</dbReference>
<dbReference type="InterPro" id="IPR036424">
    <property type="entry name" value="UPP_synth-like_sf"/>
</dbReference>
<dbReference type="GO" id="GO:0045547">
    <property type="term" value="F:ditrans,polycis-polyprenyl diphosphate synthase [(2E,6E)-farnesyl diphosphate specific] activity"/>
    <property type="evidence" value="ECO:0007669"/>
    <property type="project" value="TreeGrafter"/>
</dbReference>
<evidence type="ECO:0000313" key="3">
    <source>
        <dbReference type="EMBL" id="MBL0763806.1"/>
    </source>
</evidence>
<name>A0A937DI59_9BACT</name>
<keyword evidence="2" id="KW-0460">Magnesium</keyword>
<dbReference type="HAMAP" id="MF_01139">
    <property type="entry name" value="ISPT"/>
    <property type="match status" value="1"/>
</dbReference>
<feature type="binding site" evidence="2">
    <location>
        <position position="187"/>
    </location>
    <ligand>
        <name>substrate</name>
    </ligand>
</feature>
<feature type="binding site" evidence="2">
    <location>
        <position position="70"/>
    </location>
    <ligand>
        <name>substrate</name>
    </ligand>
</feature>
<sequence length="242" mass="27588">MEKEFDKSNLPKHVAVIMDGNGRWAKKQGAARVFGHKSAIKAVRDVVEGCAELEIDHLSLYAFSTENWGRPKREVDALMQLLVSTIKSEMKTLQENNVRLTSIGDIENLPTKCFNELSTAIEQTKNNTGLNLILALNYSGKWDLLQATQKIAQEVKANKVAANEIDNALIEQYLSTKGVPDPELLIRTSGEYRISNFMLWQMAYTEIYITDVLWPDFRKQHLHGALENYLMRERRFGKVLSE</sequence>
<comment type="similarity">
    <text evidence="2">Belongs to the UPP synthase family.</text>
</comment>
<feature type="binding site" evidence="2">
    <location>
        <position position="32"/>
    </location>
    <ligand>
        <name>substrate</name>
    </ligand>
</feature>
<dbReference type="NCBIfam" id="NF011405">
    <property type="entry name" value="PRK14830.1"/>
    <property type="match status" value="1"/>
</dbReference>
<comment type="subunit">
    <text evidence="2">Homodimer.</text>
</comment>
<dbReference type="EC" id="2.5.1.-" evidence="2"/>
<keyword evidence="1 2" id="KW-0808">Transferase</keyword>
<feature type="active site" evidence="2">
    <location>
        <position position="19"/>
    </location>
</feature>
<dbReference type="RefSeq" id="WP_201916796.1">
    <property type="nucleotide sequence ID" value="NZ_JAERQG010000001.1"/>
</dbReference>